<dbReference type="Pfam" id="PF14903">
    <property type="entry name" value="WG_beta_rep"/>
    <property type="match status" value="1"/>
</dbReference>
<dbReference type="Proteomes" id="UP000275719">
    <property type="component" value="Unassembled WGS sequence"/>
</dbReference>
<organism evidence="2 3">
    <name type="scientific">Paenimyroides tangerinum</name>
    <dbReference type="NCBI Taxonomy" id="2488728"/>
    <lineage>
        <taxon>Bacteria</taxon>
        <taxon>Pseudomonadati</taxon>
        <taxon>Bacteroidota</taxon>
        <taxon>Flavobacteriia</taxon>
        <taxon>Flavobacteriales</taxon>
        <taxon>Flavobacteriaceae</taxon>
        <taxon>Paenimyroides</taxon>
    </lineage>
</organism>
<keyword evidence="1" id="KW-0732">Signal</keyword>
<dbReference type="InterPro" id="IPR032774">
    <property type="entry name" value="WG_beta_rep"/>
</dbReference>
<keyword evidence="3" id="KW-1185">Reference proteome</keyword>
<protein>
    <submittedName>
        <fullName evidence="2">WG repeat-containing protein</fullName>
    </submittedName>
</protein>
<sequence>MKKNIYLFLLALLSQTSFAQFEGYENATSNKELIEFLESDKGKFERYINLFTETKEPTEPREAKPIKFEFNQAEFDRQVEEKSHYNFKFINDIKNDKIVVYFLKDHNVYSSLDDLGAQIYPTKIYYHDGTTEIPVEKKSLSRSFPNDLELKKAVNKFDTEFVFSTPKQLDSIVIPVKNKLKSKSKGFDFEIIKKDDQSVTFKTNYPDTDFIEVQAISENNKRIKKKSYTILSITQESFKEASNKLIKQIDKVLAIAKKDSLMDFEKFKVKFFSNLESLKNETENIFNKDSNESYITYTFGAPVKQLIMYYNEGVYERKINNTITLKKNQPYLSSYEDGKISFYDLNGKLITEIEGNYYYENERFYTDLNRYYYFDLSKKQMIPLSYYKIEIVSNNFILAKEDDESPFELIDGNNKKIMTVDGYNYDKDFDVTLIHSNNKYYILNNQNQEPIEIKNIDKLSYAEKGYFVANKNNKFGFVDSNGKIIIPIEYDEVQPFDDFVDLTYQDVLFGVKK</sequence>
<dbReference type="OrthoDB" id="623514at2"/>
<name>A0A3P3W283_9FLAO</name>
<evidence type="ECO:0000313" key="3">
    <source>
        <dbReference type="Proteomes" id="UP000275719"/>
    </source>
</evidence>
<dbReference type="EMBL" id="RQVQ01000032">
    <property type="protein sequence ID" value="RRJ89192.1"/>
    <property type="molecule type" value="Genomic_DNA"/>
</dbReference>
<proteinExistence type="predicted"/>
<comment type="caution">
    <text evidence="2">The sequence shown here is derived from an EMBL/GenBank/DDBJ whole genome shotgun (WGS) entry which is preliminary data.</text>
</comment>
<feature type="signal peptide" evidence="1">
    <location>
        <begin position="1"/>
        <end position="19"/>
    </location>
</feature>
<gene>
    <name evidence="2" type="ORF">EG240_12540</name>
</gene>
<evidence type="ECO:0000256" key="1">
    <source>
        <dbReference type="SAM" id="SignalP"/>
    </source>
</evidence>
<feature type="non-terminal residue" evidence="2">
    <location>
        <position position="513"/>
    </location>
</feature>
<evidence type="ECO:0000313" key="2">
    <source>
        <dbReference type="EMBL" id="RRJ89192.1"/>
    </source>
</evidence>
<reference evidence="2 3" key="1">
    <citation type="submission" date="2018-11" db="EMBL/GenBank/DDBJ databases">
        <title>Flavobacterium sp. nov., YIM 102701-2 draft genome.</title>
        <authorList>
            <person name="Li G."/>
            <person name="Jiang Y."/>
        </authorList>
    </citation>
    <scope>NUCLEOTIDE SEQUENCE [LARGE SCALE GENOMIC DNA]</scope>
    <source>
        <strain evidence="2 3">YIM 102701-2</strain>
    </source>
</reference>
<accession>A0A3P3W283</accession>
<dbReference type="RefSeq" id="WP_148096351.1">
    <property type="nucleotide sequence ID" value="NZ_RQVQ01000032.1"/>
</dbReference>
<dbReference type="AlphaFoldDB" id="A0A3P3W283"/>
<feature type="chain" id="PRO_5018075762" evidence="1">
    <location>
        <begin position="20"/>
        <end position="513"/>
    </location>
</feature>